<name>A0A2G4T9I3_RHIZD</name>
<dbReference type="Proteomes" id="UP000242254">
    <property type="component" value="Unassembled WGS sequence"/>
</dbReference>
<evidence type="ECO:0000256" key="1">
    <source>
        <dbReference type="SAM" id="Phobius"/>
    </source>
</evidence>
<evidence type="ECO:0000313" key="3">
    <source>
        <dbReference type="EMBL" id="PHZ17667.1"/>
    </source>
</evidence>
<keyword evidence="1" id="KW-0472">Membrane</keyword>
<keyword evidence="1" id="KW-0812">Transmembrane</keyword>
<reference evidence="3 4" key="1">
    <citation type="journal article" date="2016" name="Proc. Natl. Acad. Sci. U.S.A.">
        <title>Lipid metabolic changes in an early divergent fungus govern the establishment of a mutualistic symbiosis with endobacteria.</title>
        <authorList>
            <person name="Lastovetsky O.A."/>
            <person name="Gaspar M.L."/>
            <person name="Mondo S.J."/>
            <person name="LaButti K.M."/>
            <person name="Sandor L."/>
            <person name="Grigoriev I.V."/>
            <person name="Henry S.A."/>
            <person name="Pawlowska T.E."/>
        </authorList>
    </citation>
    <scope>NUCLEOTIDE SEQUENCE [LARGE SCALE GENOMIC DNA]</scope>
    <source>
        <strain evidence="3 4">ATCC 52813</strain>
    </source>
</reference>
<keyword evidence="1" id="KW-1133">Transmembrane helix</keyword>
<organism evidence="3 4">
    <name type="scientific">Rhizopus microsporus ATCC 52813</name>
    <dbReference type="NCBI Taxonomy" id="1340429"/>
    <lineage>
        <taxon>Eukaryota</taxon>
        <taxon>Fungi</taxon>
        <taxon>Fungi incertae sedis</taxon>
        <taxon>Mucoromycota</taxon>
        <taxon>Mucoromycotina</taxon>
        <taxon>Mucoromycetes</taxon>
        <taxon>Mucorales</taxon>
        <taxon>Mucorineae</taxon>
        <taxon>Rhizopodaceae</taxon>
        <taxon>Rhizopus</taxon>
    </lineage>
</organism>
<feature type="chain" id="PRO_5013612948" evidence="2">
    <location>
        <begin position="19"/>
        <end position="52"/>
    </location>
</feature>
<evidence type="ECO:0000313" key="4">
    <source>
        <dbReference type="Proteomes" id="UP000242254"/>
    </source>
</evidence>
<feature type="signal peptide" evidence="2">
    <location>
        <begin position="1"/>
        <end position="18"/>
    </location>
</feature>
<proteinExistence type="predicted"/>
<feature type="transmembrane region" description="Helical" evidence="1">
    <location>
        <begin position="30"/>
        <end position="49"/>
    </location>
</feature>
<keyword evidence="2" id="KW-0732">Signal</keyword>
<sequence length="52" mass="6140">MNSLILLLLLKYSSFLHCFCDSPLYFSPDFTYFRSFYIINYGILSLFLLNTA</sequence>
<dbReference type="AlphaFoldDB" id="A0A2G4T9I3"/>
<protein>
    <submittedName>
        <fullName evidence="3">Uncharacterized protein</fullName>
    </submittedName>
</protein>
<evidence type="ECO:0000256" key="2">
    <source>
        <dbReference type="SAM" id="SignalP"/>
    </source>
</evidence>
<dbReference type="EMBL" id="KZ303842">
    <property type="protein sequence ID" value="PHZ17667.1"/>
    <property type="molecule type" value="Genomic_DNA"/>
</dbReference>
<feature type="non-terminal residue" evidence="3">
    <location>
        <position position="52"/>
    </location>
</feature>
<dbReference type="GeneID" id="35436168"/>
<dbReference type="RefSeq" id="XP_023471375.1">
    <property type="nucleotide sequence ID" value="XM_023605178.1"/>
</dbReference>
<keyword evidence="4" id="KW-1185">Reference proteome</keyword>
<accession>A0A2G4T9I3</accession>
<gene>
    <name evidence="3" type="ORF">RHIMIDRAFT_10614</name>
</gene>